<sequence length="215" mass="24370">MTQKQMMKIFFPGYFPVIGKCLGIFCLFFCFTAFYTQTLMDKEGSLHVNTGTLLHRERDSSSTWCDDKNAVVFIDDKAKVYGIIYISDSHSIVQQKSDTMNTKLSLNKNSAKKLSAGRLEFHSPIHPAEKKASSAEYVLPPNSSEYFTASNHGNHTAVFPFSNINIKTAVTVLLNFNILKDFSLEKSLEKEYAIVFIYSLIIDNQKVRPPPFLIM</sequence>
<dbReference type="AlphaFoldDB" id="A0A3G6LWH4"/>
<accession>A0A3G6LWH4</accession>
<protein>
    <submittedName>
        <fullName evidence="2">Uncharacterized protein</fullName>
    </submittedName>
</protein>
<keyword evidence="1" id="KW-1133">Transmembrane helix</keyword>
<keyword evidence="3" id="KW-1185">Reference proteome</keyword>
<evidence type="ECO:0000256" key="1">
    <source>
        <dbReference type="SAM" id="Phobius"/>
    </source>
</evidence>
<proteinExistence type="predicted"/>
<keyword evidence="1" id="KW-0812">Transmembrane</keyword>
<reference evidence="3" key="1">
    <citation type="submission" date="2018-11" db="EMBL/GenBank/DDBJ databases">
        <title>Proposal to divide the Flavobacteriaceae and reorganize its genera based on Amino Acid Identity values calculated from whole genome sequences.</title>
        <authorList>
            <person name="Nicholson A.C."/>
            <person name="Gulvik C.A."/>
            <person name="Whitney A.M."/>
            <person name="Humrighouse B.W."/>
            <person name="Bell M."/>
            <person name="Holmes B."/>
            <person name="Steigerwalt A.G."/>
            <person name="Villarma A."/>
            <person name="Sheth M."/>
            <person name="Batra D."/>
            <person name="Pryor J."/>
            <person name="Bernardet J.-F."/>
            <person name="Hugo C."/>
            <person name="Kampfer P."/>
            <person name="Newman J."/>
            <person name="McQuiston J.R."/>
        </authorList>
    </citation>
    <scope>NUCLEOTIDE SEQUENCE [LARGE SCALE GENOMIC DNA]</scope>
    <source>
        <strain evidence="3">G0188</strain>
    </source>
</reference>
<evidence type="ECO:0000313" key="3">
    <source>
        <dbReference type="Proteomes" id="UP000273270"/>
    </source>
</evidence>
<dbReference type="Proteomes" id="UP000273270">
    <property type="component" value="Chromosome"/>
</dbReference>
<gene>
    <name evidence="2" type="ORF">EG346_00610</name>
</gene>
<dbReference type="KEGG" id="ccau:EG346_00610"/>
<organism evidence="2 3">
    <name type="scientific">Chryseobacterium carnipullorum</name>
    <dbReference type="NCBI Taxonomy" id="1124835"/>
    <lineage>
        <taxon>Bacteria</taxon>
        <taxon>Pseudomonadati</taxon>
        <taxon>Bacteroidota</taxon>
        <taxon>Flavobacteriia</taxon>
        <taxon>Flavobacteriales</taxon>
        <taxon>Weeksellaceae</taxon>
        <taxon>Chryseobacterium group</taxon>
        <taxon>Chryseobacterium</taxon>
    </lineage>
</organism>
<feature type="transmembrane region" description="Helical" evidence="1">
    <location>
        <begin position="12"/>
        <end position="35"/>
    </location>
</feature>
<evidence type="ECO:0000313" key="2">
    <source>
        <dbReference type="EMBL" id="AZA46807.1"/>
    </source>
</evidence>
<name>A0A3G6LWH4_CHRCU</name>
<keyword evidence="1" id="KW-0472">Membrane</keyword>
<dbReference type="EMBL" id="CP033920">
    <property type="protein sequence ID" value="AZA46807.1"/>
    <property type="molecule type" value="Genomic_DNA"/>
</dbReference>